<reference evidence="5" key="1">
    <citation type="submission" date="2016-04" db="EMBL/GenBank/DDBJ databases">
        <authorList>
            <person name="Evans L.H."/>
            <person name="Alamgir A."/>
            <person name="Owens N."/>
            <person name="Weber N.D."/>
            <person name="Virtaneva K."/>
            <person name="Barbian K."/>
            <person name="Babar A."/>
            <person name="Rosenke K."/>
        </authorList>
    </citation>
    <scope>NUCLEOTIDE SEQUENCE [LARGE SCALE GENOMIC DNA]</scope>
    <source>
        <strain evidence="5">CBS 101.48</strain>
    </source>
</reference>
<dbReference type="GO" id="GO:0005829">
    <property type="term" value="C:cytosol"/>
    <property type="evidence" value="ECO:0007669"/>
    <property type="project" value="GOC"/>
</dbReference>
<dbReference type="GO" id="GO:0035091">
    <property type="term" value="F:phosphatidylinositol binding"/>
    <property type="evidence" value="ECO:0007669"/>
    <property type="project" value="InterPro"/>
</dbReference>
<protein>
    <recommendedName>
        <fullName evidence="2">Sorting nexin MVP1</fullName>
    </recommendedName>
</protein>
<dbReference type="STRING" id="4829.A0A163IU10"/>
<organism evidence="5">
    <name type="scientific">Absidia glauca</name>
    <name type="common">Pin mould</name>
    <dbReference type="NCBI Taxonomy" id="4829"/>
    <lineage>
        <taxon>Eukaryota</taxon>
        <taxon>Fungi</taxon>
        <taxon>Fungi incertae sedis</taxon>
        <taxon>Mucoromycota</taxon>
        <taxon>Mucoromycotina</taxon>
        <taxon>Mucoromycetes</taxon>
        <taxon>Mucorales</taxon>
        <taxon>Cunninghamellaceae</taxon>
        <taxon>Absidia</taxon>
    </lineage>
</organism>
<dbReference type="GO" id="GO:0006886">
    <property type="term" value="P:intracellular protein transport"/>
    <property type="evidence" value="ECO:0007669"/>
    <property type="project" value="TreeGrafter"/>
</dbReference>
<name>A0A163IU10_ABSGL</name>
<sequence length="405" mass="45571">MDYQKQLIHLLDQCQDTWVCLQSSKDVDGARSRKDMRVAIKQLVQLQDDFDDLHTMGDTLSWEKHAQTLSHQVTEQVNLIRKSNSIATTRRQPIEDQASPKDQFIDRPTTPAPAISALSSNYKLKPPTTTESPIRVIPPTDHSFHQSRPLLSLSTPWSSKIQDGVKVYDFQRPSLDRSPPSSPSEDDASSIATIATTTSDLCPSASLSESHSNHSMNSLLLPPQQSPDATRFNLVPSTIAQQTFMTEGPPEPCTQKDRRSRLSLPFPFKKISSSYSSPVSGPLVQISLYKDTSPQSFAADAIVDHPLRIGVGYGSYICYSCTVISNKGTPITIRKRYSDFVHVRQQLIKLHPNKTLPKLPPKKLVKKFDPVFVEQRRRELEYFFRYIVLHPTFGSSTVVKQWIAP</sequence>
<evidence type="ECO:0000256" key="1">
    <source>
        <dbReference type="ARBA" id="ARBA00004287"/>
    </source>
</evidence>
<feature type="compositionally biased region" description="Low complexity" evidence="3">
    <location>
        <begin position="202"/>
        <end position="221"/>
    </location>
</feature>
<gene>
    <name evidence="5" type="primary">ABSGL_00648.1 scaffold 832</name>
</gene>
<dbReference type="Pfam" id="PF00787">
    <property type="entry name" value="PX"/>
    <property type="match status" value="1"/>
</dbReference>
<evidence type="ECO:0000259" key="4">
    <source>
        <dbReference type="PROSITE" id="PS50195"/>
    </source>
</evidence>
<dbReference type="SUPFAM" id="SSF64268">
    <property type="entry name" value="PX domain"/>
    <property type="match status" value="1"/>
</dbReference>
<dbReference type="InParanoid" id="A0A163IU10"/>
<dbReference type="EMBL" id="LT550270">
    <property type="protein sequence ID" value="SAL95330.1"/>
    <property type="molecule type" value="Genomic_DNA"/>
</dbReference>
<dbReference type="GO" id="GO:0034498">
    <property type="term" value="P:early endosome to Golgi transport"/>
    <property type="evidence" value="ECO:0007669"/>
    <property type="project" value="TreeGrafter"/>
</dbReference>
<dbReference type="AlphaFoldDB" id="A0A163IU10"/>
<feature type="region of interest" description="Disordered" evidence="3">
    <location>
        <begin position="84"/>
        <end position="147"/>
    </location>
</feature>
<proteinExistence type="predicted"/>
<evidence type="ECO:0000313" key="6">
    <source>
        <dbReference type="Proteomes" id="UP000078561"/>
    </source>
</evidence>
<dbReference type="InterPro" id="IPR001683">
    <property type="entry name" value="PX_dom"/>
</dbReference>
<comment type="subcellular location">
    <subcellularLocation>
        <location evidence="1">Membrane</location>
        <topology evidence="1">Peripheral membrane protein</topology>
        <orientation evidence="1">Cytoplasmic side</orientation>
    </subcellularLocation>
</comment>
<dbReference type="InterPro" id="IPR036871">
    <property type="entry name" value="PX_dom_sf"/>
</dbReference>
<feature type="region of interest" description="Disordered" evidence="3">
    <location>
        <begin position="202"/>
        <end position="227"/>
    </location>
</feature>
<feature type="domain" description="PX" evidence="4">
    <location>
        <begin position="297"/>
        <end position="405"/>
    </location>
</feature>
<dbReference type="Proteomes" id="UP000078561">
    <property type="component" value="Unassembled WGS sequence"/>
</dbReference>
<dbReference type="PANTHER" id="PTHR46571:SF1">
    <property type="entry name" value="SORTING NEXIN-8"/>
    <property type="match status" value="1"/>
</dbReference>
<feature type="compositionally biased region" description="Polar residues" evidence="3">
    <location>
        <begin position="117"/>
        <end position="132"/>
    </location>
</feature>
<dbReference type="OMA" id="YESRSHW"/>
<evidence type="ECO:0000256" key="3">
    <source>
        <dbReference type="SAM" id="MobiDB-lite"/>
    </source>
</evidence>
<evidence type="ECO:0000256" key="2">
    <source>
        <dbReference type="ARBA" id="ARBA00014268"/>
    </source>
</evidence>
<dbReference type="GO" id="GO:0031901">
    <property type="term" value="C:early endosome membrane"/>
    <property type="evidence" value="ECO:0007669"/>
    <property type="project" value="TreeGrafter"/>
</dbReference>
<keyword evidence="6" id="KW-1185">Reference proteome</keyword>
<dbReference type="PANTHER" id="PTHR46571">
    <property type="entry name" value="SORTING NEXIN-8"/>
    <property type="match status" value="1"/>
</dbReference>
<dbReference type="PROSITE" id="PS50195">
    <property type="entry name" value="PX"/>
    <property type="match status" value="1"/>
</dbReference>
<dbReference type="SMART" id="SM00312">
    <property type="entry name" value="PX"/>
    <property type="match status" value="1"/>
</dbReference>
<dbReference type="OrthoDB" id="10254720at2759"/>
<dbReference type="InterPro" id="IPR028662">
    <property type="entry name" value="SNX8/Mvp1"/>
</dbReference>
<accession>A0A163IU10</accession>
<evidence type="ECO:0000313" key="5">
    <source>
        <dbReference type="EMBL" id="SAL95330.1"/>
    </source>
</evidence>
<dbReference type="Gene3D" id="3.30.1520.10">
    <property type="entry name" value="Phox-like domain"/>
    <property type="match status" value="1"/>
</dbReference>